<feature type="domain" description="ABC transporter" evidence="2">
    <location>
        <begin position="3"/>
        <end position="96"/>
    </location>
</feature>
<sequence length="195" mass="20385">MVLDRVSLTVHPGERIGVIGDNGSGKSTLLKLMAGVEHPDNGELVVVAPGGVGYLPQSLALPSHATVADAVDLALADLRELEDRMRVAERALGAAGVPERVDLDAYAALVAEFEARGVTRPTSGWTSRCTGSACPGSTGAARWARSPEVNAPGSPWPPCWRRIPSCCCSTNRPTTWTTRRRPGSSSACAPTGARS</sequence>
<name>A0ABS4VSI7_9PSEU</name>
<dbReference type="SUPFAM" id="SSF52540">
    <property type="entry name" value="P-loop containing nucleoside triphosphate hydrolases"/>
    <property type="match status" value="1"/>
</dbReference>
<protein>
    <recommendedName>
        <fullName evidence="2">ABC transporter domain-containing protein</fullName>
    </recommendedName>
</protein>
<dbReference type="InterPro" id="IPR051309">
    <property type="entry name" value="ABCF_ATPase"/>
</dbReference>
<comment type="caution">
    <text evidence="3">The sequence shown here is derived from an EMBL/GenBank/DDBJ whole genome shotgun (WGS) entry which is preliminary data.</text>
</comment>
<evidence type="ECO:0000256" key="1">
    <source>
        <dbReference type="SAM" id="MobiDB-lite"/>
    </source>
</evidence>
<evidence type="ECO:0000313" key="4">
    <source>
        <dbReference type="Proteomes" id="UP001519295"/>
    </source>
</evidence>
<dbReference type="PANTHER" id="PTHR42855:SF2">
    <property type="entry name" value="DRUG RESISTANCE ABC TRANSPORTER,ATP-BINDING PROTEIN"/>
    <property type="match status" value="1"/>
</dbReference>
<keyword evidence="4" id="KW-1185">Reference proteome</keyword>
<dbReference type="InterPro" id="IPR003439">
    <property type="entry name" value="ABC_transporter-like_ATP-bd"/>
</dbReference>
<organism evidence="3 4">
    <name type="scientific">Pseudonocardia parietis</name>
    <dbReference type="NCBI Taxonomy" id="570936"/>
    <lineage>
        <taxon>Bacteria</taxon>
        <taxon>Bacillati</taxon>
        <taxon>Actinomycetota</taxon>
        <taxon>Actinomycetes</taxon>
        <taxon>Pseudonocardiales</taxon>
        <taxon>Pseudonocardiaceae</taxon>
        <taxon>Pseudonocardia</taxon>
    </lineage>
</organism>
<dbReference type="EMBL" id="JAGINU010000001">
    <property type="protein sequence ID" value="MBP2366903.1"/>
    <property type="molecule type" value="Genomic_DNA"/>
</dbReference>
<evidence type="ECO:0000313" key="3">
    <source>
        <dbReference type="EMBL" id="MBP2366903.1"/>
    </source>
</evidence>
<dbReference type="Pfam" id="PF00005">
    <property type="entry name" value="ABC_tran"/>
    <property type="match status" value="1"/>
</dbReference>
<gene>
    <name evidence="3" type="ORF">JOF36_002599</name>
</gene>
<feature type="region of interest" description="Disordered" evidence="1">
    <location>
        <begin position="175"/>
        <end position="195"/>
    </location>
</feature>
<dbReference type="PANTHER" id="PTHR42855">
    <property type="entry name" value="ABC TRANSPORTER ATP-BINDING SUBUNIT"/>
    <property type="match status" value="1"/>
</dbReference>
<dbReference type="Gene3D" id="3.40.50.300">
    <property type="entry name" value="P-loop containing nucleotide triphosphate hydrolases"/>
    <property type="match status" value="1"/>
</dbReference>
<proteinExistence type="predicted"/>
<evidence type="ECO:0000259" key="2">
    <source>
        <dbReference type="Pfam" id="PF00005"/>
    </source>
</evidence>
<dbReference type="InterPro" id="IPR027417">
    <property type="entry name" value="P-loop_NTPase"/>
</dbReference>
<dbReference type="Proteomes" id="UP001519295">
    <property type="component" value="Unassembled WGS sequence"/>
</dbReference>
<accession>A0ABS4VSI7</accession>
<reference evidence="3 4" key="1">
    <citation type="submission" date="2021-03" db="EMBL/GenBank/DDBJ databases">
        <title>Sequencing the genomes of 1000 actinobacteria strains.</title>
        <authorList>
            <person name="Klenk H.-P."/>
        </authorList>
    </citation>
    <scope>NUCLEOTIDE SEQUENCE [LARGE SCALE GENOMIC DNA]</scope>
    <source>
        <strain evidence="3 4">DSM 45256</strain>
    </source>
</reference>